<dbReference type="InterPro" id="IPR036680">
    <property type="entry name" value="SPOR-like_sf"/>
</dbReference>
<gene>
    <name evidence="5" type="ORF">EG799_10900</name>
</gene>
<feature type="compositionally biased region" description="Low complexity" evidence="2">
    <location>
        <begin position="302"/>
        <end position="326"/>
    </location>
</feature>
<evidence type="ECO:0000256" key="3">
    <source>
        <dbReference type="SAM" id="SignalP"/>
    </source>
</evidence>
<feature type="domain" description="SPOR" evidence="4">
    <location>
        <begin position="524"/>
        <end position="604"/>
    </location>
</feature>
<protein>
    <recommendedName>
        <fullName evidence="4">SPOR domain-containing protein</fullName>
    </recommendedName>
</protein>
<keyword evidence="1" id="KW-0802">TPR repeat</keyword>
<dbReference type="GO" id="GO:0042834">
    <property type="term" value="F:peptidoglycan binding"/>
    <property type="evidence" value="ECO:0007669"/>
    <property type="project" value="InterPro"/>
</dbReference>
<feature type="compositionally biased region" description="Low complexity" evidence="2">
    <location>
        <begin position="393"/>
        <end position="402"/>
    </location>
</feature>
<keyword evidence="3" id="KW-0732">Signal</keyword>
<dbReference type="InterPro" id="IPR011990">
    <property type="entry name" value="TPR-like_helical_dom_sf"/>
</dbReference>
<dbReference type="InterPro" id="IPR019734">
    <property type="entry name" value="TPR_rpt"/>
</dbReference>
<dbReference type="Proteomes" id="UP000275232">
    <property type="component" value="Unassembled WGS sequence"/>
</dbReference>
<evidence type="ECO:0000313" key="5">
    <source>
        <dbReference type="EMBL" id="RPF72067.1"/>
    </source>
</evidence>
<sequence length="614" mass="63998">MTPPRPMTRTPRPPRSAFALAALLAATSVPLSATQAQEVVQQLPNPAQEDLADAMRRLGSNPESVPALVAAGRASLELGDADAAQGFFNRALSIAPEDGRVLSGLALIAVRQGDAVTAVRLFDDAEAAGESLAPYAADRGLAYDLTGQNAQAQRYYREALSRGETAETVRRLALSYAIAGDADASETTLLPLLQRQDRAAFRTRAFVLAILGQGEEAVSIASTMLPQRLANQMEPFLRDMDRLTAAQQAAAANLGRFPTPAQIGRDTPEIAALSRVASQNAPPRSQARAADRLVPGGEPLGPAARSATPSAPASGELPARQAAVQPVAPPPATAAAPAQRRLADASDARSQPASDTRTRGFQSRPVQQARELPGIRESVRGTVTVQPAEEDPAPAGLALPTPSASPAPSPALSASDPATAVDSSGELPAIDPSAASREATVVASLADEPATRNERRDARPSFSISERGEDSAEEAERVDLASAFADFDLAASPASSSARAGAVDITAIQPRREAPPSAAAPAPPVSPARHWVQVATGQDVDAFRFDWRRIVRASDGLLDNYDAFTAPWGQTNRLLTGPFASAADANAFVRELGEAGVDAFRFSSSAGEEISPLD</sequence>
<dbReference type="AlphaFoldDB" id="A0A3N5CTP6"/>
<feature type="chain" id="PRO_5018229967" description="SPOR domain-containing protein" evidence="3">
    <location>
        <begin position="34"/>
        <end position="614"/>
    </location>
</feature>
<dbReference type="SUPFAM" id="SSF48452">
    <property type="entry name" value="TPR-like"/>
    <property type="match status" value="1"/>
</dbReference>
<accession>A0A3N5CTP6</accession>
<evidence type="ECO:0000256" key="1">
    <source>
        <dbReference type="PROSITE-ProRule" id="PRU00339"/>
    </source>
</evidence>
<dbReference type="Pfam" id="PF13181">
    <property type="entry name" value="TPR_8"/>
    <property type="match status" value="2"/>
</dbReference>
<dbReference type="SUPFAM" id="SSF110997">
    <property type="entry name" value="Sporulation related repeat"/>
    <property type="match status" value="1"/>
</dbReference>
<reference evidence="5 6" key="1">
    <citation type="submission" date="2018-11" db="EMBL/GenBank/DDBJ databases">
        <title>Erythrobacter spongiae sp. nov., isolated from a marine sponge.</title>
        <authorList>
            <person name="Zhuang L."/>
            <person name="Luo L."/>
        </authorList>
    </citation>
    <scope>NUCLEOTIDE SEQUENCE [LARGE SCALE GENOMIC DNA]</scope>
    <source>
        <strain evidence="5 6">HN-E23</strain>
    </source>
</reference>
<dbReference type="Gene3D" id="1.25.40.10">
    <property type="entry name" value="Tetratricopeptide repeat domain"/>
    <property type="match status" value="1"/>
</dbReference>
<evidence type="ECO:0000313" key="6">
    <source>
        <dbReference type="Proteomes" id="UP000275232"/>
    </source>
</evidence>
<proteinExistence type="predicted"/>
<evidence type="ECO:0000259" key="4">
    <source>
        <dbReference type="PROSITE" id="PS51724"/>
    </source>
</evidence>
<dbReference type="EMBL" id="RPFZ01000001">
    <property type="protein sequence ID" value="RPF72067.1"/>
    <property type="molecule type" value="Genomic_DNA"/>
</dbReference>
<evidence type="ECO:0000256" key="2">
    <source>
        <dbReference type="SAM" id="MobiDB-lite"/>
    </source>
</evidence>
<feature type="region of interest" description="Disordered" evidence="2">
    <location>
        <begin position="276"/>
        <end position="474"/>
    </location>
</feature>
<dbReference type="PROSITE" id="PS50005">
    <property type="entry name" value="TPR"/>
    <property type="match status" value="1"/>
</dbReference>
<feature type="compositionally biased region" description="Low complexity" evidence="2">
    <location>
        <begin position="410"/>
        <end position="420"/>
    </location>
</feature>
<feature type="compositionally biased region" description="Basic and acidic residues" evidence="2">
    <location>
        <begin position="449"/>
        <end position="459"/>
    </location>
</feature>
<keyword evidence="6" id="KW-1185">Reference proteome</keyword>
<feature type="repeat" description="TPR" evidence="1">
    <location>
        <begin position="65"/>
        <end position="98"/>
    </location>
</feature>
<dbReference type="InterPro" id="IPR007730">
    <property type="entry name" value="SPOR-like_dom"/>
</dbReference>
<feature type="compositionally biased region" description="Polar residues" evidence="2">
    <location>
        <begin position="348"/>
        <end position="366"/>
    </location>
</feature>
<comment type="caution">
    <text evidence="5">The sequence shown here is derived from an EMBL/GenBank/DDBJ whole genome shotgun (WGS) entry which is preliminary data.</text>
</comment>
<feature type="signal peptide" evidence="3">
    <location>
        <begin position="1"/>
        <end position="33"/>
    </location>
</feature>
<organism evidence="5 6">
    <name type="scientific">Aurantiacibacter spongiae</name>
    <dbReference type="NCBI Taxonomy" id="2488860"/>
    <lineage>
        <taxon>Bacteria</taxon>
        <taxon>Pseudomonadati</taxon>
        <taxon>Pseudomonadota</taxon>
        <taxon>Alphaproteobacteria</taxon>
        <taxon>Sphingomonadales</taxon>
        <taxon>Erythrobacteraceae</taxon>
        <taxon>Aurantiacibacter</taxon>
    </lineage>
</organism>
<dbReference type="PROSITE" id="PS51724">
    <property type="entry name" value="SPOR"/>
    <property type="match status" value="1"/>
</dbReference>
<name>A0A3N5CTP6_9SPHN</name>